<dbReference type="Proteomes" id="UP001597063">
    <property type="component" value="Unassembled WGS sequence"/>
</dbReference>
<organism evidence="1 2">
    <name type="scientific">Actinomadura fibrosa</name>
    <dbReference type="NCBI Taxonomy" id="111802"/>
    <lineage>
        <taxon>Bacteria</taxon>
        <taxon>Bacillati</taxon>
        <taxon>Actinomycetota</taxon>
        <taxon>Actinomycetes</taxon>
        <taxon>Streptosporangiales</taxon>
        <taxon>Thermomonosporaceae</taxon>
        <taxon>Actinomadura</taxon>
    </lineage>
</organism>
<gene>
    <name evidence="1" type="ORF">ACFQZM_00980</name>
</gene>
<protein>
    <recommendedName>
        <fullName evidence="3">Transcriptional regulator</fullName>
    </recommendedName>
</protein>
<reference evidence="2" key="1">
    <citation type="journal article" date="2019" name="Int. J. Syst. Evol. Microbiol.">
        <title>The Global Catalogue of Microorganisms (GCM) 10K type strain sequencing project: providing services to taxonomists for standard genome sequencing and annotation.</title>
        <authorList>
            <consortium name="The Broad Institute Genomics Platform"/>
            <consortium name="The Broad Institute Genome Sequencing Center for Infectious Disease"/>
            <person name="Wu L."/>
            <person name="Ma J."/>
        </authorList>
    </citation>
    <scope>NUCLEOTIDE SEQUENCE [LARGE SCALE GENOMIC DNA]</scope>
    <source>
        <strain evidence="2">JCM 9371</strain>
    </source>
</reference>
<keyword evidence="2" id="KW-1185">Reference proteome</keyword>
<proteinExistence type="predicted"/>
<dbReference type="EMBL" id="JBHTGP010000001">
    <property type="protein sequence ID" value="MFD0683055.1"/>
    <property type="molecule type" value="Genomic_DNA"/>
</dbReference>
<name>A0ABW2XF57_9ACTN</name>
<evidence type="ECO:0000313" key="2">
    <source>
        <dbReference type="Proteomes" id="UP001597063"/>
    </source>
</evidence>
<dbReference type="RefSeq" id="WP_131757750.1">
    <property type="nucleotide sequence ID" value="NZ_CAACUY010000037.1"/>
</dbReference>
<sequence>MAKGRHLWATLIRLFQLAKLSQAELVEGMTDGKPYGVRGASKTRLSRKLRGEELTLQDEYFVEAFVVTCYRRGRKVPAGGPHRAWGTLDEWRTWRQRIEDGILADSPLPPPRPAARPSRLSGAAIAERERLGRVLGHRGLSATLREIYPAHPLVELWGVEMPITAFPAPRSQWRDVEAALGDLQGDRVPGEGDYDDFEFDRFGRPRFDELYASYLETKRSDPEQLRHLFPGAAFAFGRLRHEGGPKIDAFLSRYFVSLVTSEDLDAELVAALDGRPDLDAPVPLSALRRRAYLHERIRREYGPEAGPVETGRFRAAALSHATTVMLATGQGGYDILLPARSEDVNTHPGFRHVAPSGILAPFNARAVAEERTRRAEFSVWRNFCREWVEELFAADEYEGWELEDVTEPPDPALTPEIARLERAVDPRDARRAGDLYYTGVSVNLLTLRPEICLLLVIDDPGWLGREIDEARAVGRPVKLGWEYADGGIDQPWLRPGHRIRLGPDLRPAAGWTPSPTELVPNAAAAIWLALAVMRARHRS</sequence>
<evidence type="ECO:0008006" key="3">
    <source>
        <dbReference type="Google" id="ProtNLM"/>
    </source>
</evidence>
<comment type="caution">
    <text evidence="1">The sequence shown here is derived from an EMBL/GenBank/DDBJ whole genome shotgun (WGS) entry which is preliminary data.</text>
</comment>
<evidence type="ECO:0000313" key="1">
    <source>
        <dbReference type="EMBL" id="MFD0683055.1"/>
    </source>
</evidence>
<accession>A0ABW2XF57</accession>